<evidence type="ECO:0000313" key="2">
    <source>
        <dbReference type="EMBL" id="QHS97598.1"/>
    </source>
</evidence>
<reference evidence="2" key="1">
    <citation type="journal article" date="2020" name="Nature">
        <title>Giant virus diversity and host interactions through global metagenomics.</title>
        <authorList>
            <person name="Schulz F."/>
            <person name="Roux S."/>
            <person name="Paez-Espino D."/>
            <person name="Jungbluth S."/>
            <person name="Walsh D.A."/>
            <person name="Denef V.J."/>
            <person name="McMahon K.D."/>
            <person name="Konstantinidis K.T."/>
            <person name="Eloe-Fadrosh E.A."/>
            <person name="Kyrpides N.C."/>
            <person name="Woyke T."/>
        </authorList>
    </citation>
    <scope>NUCLEOTIDE SEQUENCE</scope>
    <source>
        <strain evidence="2">GVMAG-M-3300020182-33</strain>
    </source>
</reference>
<organism evidence="2">
    <name type="scientific">viral metagenome</name>
    <dbReference type="NCBI Taxonomy" id="1070528"/>
    <lineage>
        <taxon>unclassified sequences</taxon>
        <taxon>metagenomes</taxon>
        <taxon>organismal metagenomes</taxon>
    </lineage>
</organism>
<evidence type="ECO:0000256" key="1">
    <source>
        <dbReference type="SAM" id="MobiDB-lite"/>
    </source>
</evidence>
<proteinExistence type="predicted"/>
<dbReference type="EMBL" id="MN739300">
    <property type="protein sequence ID" value="QHS97598.1"/>
    <property type="molecule type" value="Genomic_DNA"/>
</dbReference>
<protein>
    <submittedName>
        <fullName evidence="2">Uncharacterized protein</fullName>
    </submittedName>
</protein>
<name>A0A6C0C1R1_9ZZZZ</name>
<feature type="compositionally biased region" description="Polar residues" evidence="1">
    <location>
        <begin position="14"/>
        <end position="27"/>
    </location>
</feature>
<sequence>MTGLQTPHGVLVSRMQTNASSKSNTMNAGRPLTHRRREIKIRILRSGRCEDEELV</sequence>
<accession>A0A6C0C1R1</accession>
<dbReference type="AlphaFoldDB" id="A0A6C0C1R1"/>
<feature type="region of interest" description="Disordered" evidence="1">
    <location>
        <begin position="1"/>
        <end position="34"/>
    </location>
</feature>